<sequence length="352" mass="39807">MATTTTVSHPALPLFNGDNYPSWSVKMKAYLKGYDLWDVIESGTKVPPLRDNASAAQIKQYHEETAKRYKALSFIHGVVTEPIFSRIMACKSAKEAWEKLKVAFQGSDRTRHQQVMNLMREFEALKMKDTDSVKDYINKVEKIVNQVTILGGKLPEDRVVEKVIISLPERFESKISSLEEAKDLSKITLTELFNALQASENRRAIRNDEKVEHALIAKMKGKSHGESFANKVTSERKDKEKRSPPAGKQQYRTNRNVPCSHCKKKGHAESSCWFRPNVICRACDQQGHVERVCKNKQIKNKEKHGLTAKKAEVAEECLFMVGSGTSASDAKQWLIDSGASNHMTPKSHYLLN</sequence>
<evidence type="ECO:0000313" key="2">
    <source>
        <dbReference type="EMBL" id="EOY31800.1"/>
    </source>
</evidence>
<dbReference type="GO" id="GO:0008270">
    <property type="term" value="F:zinc ion binding"/>
    <property type="evidence" value="ECO:0007669"/>
    <property type="project" value="InterPro"/>
</dbReference>
<dbReference type="eggNOG" id="KOG0017">
    <property type="taxonomic scope" value="Eukaryota"/>
</dbReference>
<dbReference type="Gramene" id="EOY31800">
    <property type="protein sequence ID" value="EOY31800"/>
    <property type="gene ID" value="TCM_038934"/>
</dbReference>
<dbReference type="PANTHER" id="PTHR35317:SF31">
    <property type="entry name" value="DUF4219 DOMAIN-CONTAINING PROTEIN"/>
    <property type="match status" value="1"/>
</dbReference>
<dbReference type="SUPFAM" id="SSF57756">
    <property type="entry name" value="Retrovirus zinc finger-like domains"/>
    <property type="match status" value="1"/>
</dbReference>
<dbReference type="AlphaFoldDB" id="A0A061GPN8"/>
<feature type="compositionally biased region" description="Basic and acidic residues" evidence="1">
    <location>
        <begin position="233"/>
        <end position="243"/>
    </location>
</feature>
<name>A0A061GPN8_THECC</name>
<dbReference type="GO" id="GO:0003676">
    <property type="term" value="F:nucleic acid binding"/>
    <property type="evidence" value="ECO:0007669"/>
    <property type="project" value="InterPro"/>
</dbReference>
<dbReference type="OMA" id="SRIMACK"/>
<reference evidence="2 3" key="1">
    <citation type="journal article" date="2013" name="Genome Biol.">
        <title>The genome sequence of the most widely cultivated cacao type and its use to identify candidate genes regulating pod color.</title>
        <authorList>
            <person name="Motamayor J.C."/>
            <person name="Mockaitis K."/>
            <person name="Schmutz J."/>
            <person name="Haiminen N."/>
            <person name="Iii D.L."/>
            <person name="Cornejo O."/>
            <person name="Findley S.D."/>
            <person name="Zheng P."/>
            <person name="Utro F."/>
            <person name="Royaert S."/>
            <person name="Saski C."/>
            <person name="Jenkins J."/>
            <person name="Podicheti R."/>
            <person name="Zhao M."/>
            <person name="Scheffler B.E."/>
            <person name="Stack J.C."/>
            <person name="Feltus F.A."/>
            <person name="Mustiga G.M."/>
            <person name="Amores F."/>
            <person name="Phillips W."/>
            <person name="Marelli J.P."/>
            <person name="May G.D."/>
            <person name="Shapiro H."/>
            <person name="Ma J."/>
            <person name="Bustamante C.D."/>
            <person name="Schnell R.J."/>
            <person name="Main D."/>
            <person name="Gilbert D."/>
            <person name="Parida L."/>
            <person name="Kuhn D.N."/>
        </authorList>
    </citation>
    <scope>NUCLEOTIDE SEQUENCE [LARGE SCALE GENOMIC DNA]</scope>
    <source>
        <strain evidence="3">cv. Matina 1-6</strain>
    </source>
</reference>
<feature type="region of interest" description="Disordered" evidence="1">
    <location>
        <begin position="221"/>
        <end position="253"/>
    </location>
</feature>
<dbReference type="Gene3D" id="4.10.60.10">
    <property type="entry name" value="Zinc finger, CCHC-type"/>
    <property type="match status" value="1"/>
</dbReference>
<dbReference type="HOGENOM" id="CLU_021137_0_0_1"/>
<dbReference type="Proteomes" id="UP000026915">
    <property type="component" value="Chromosome 9"/>
</dbReference>
<dbReference type="Pfam" id="PF14223">
    <property type="entry name" value="Retrotran_gag_2"/>
    <property type="match status" value="1"/>
</dbReference>
<dbReference type="InterPro" id="IPR036875">
    <property type="entry name" value="Znf_CCHC_sf"/>
</dbReference>
<dbReference type="InParanoid" id="A0A061GPN8"/>
<accession>A0A061GPN8</accession>
<dbReference type="EMBL" id="CM001887">
    <property type="protein sequence ID" value="EOY31800.1"/>
    <property type="molecule type" value="Genomic_DNA"/>
</dbReference>
<keyword evidence="3" id="KW-1185">Reference proteome</keyword>
<proteinExistence type="predicted"/>
<evidence type="ECO:0000256" key="1">
    <source>
        <dbReference type="SAM" id="MobiDB-lite"/>
    </source>
</evidence>
<protein>
    <submittedName>
        <fullName evidence="2">Uncharacterized protein</fullName>
    </submittedName>
</protein>
<evidence type="ECO:0000313" key="3">
    <source>
        <dbReference type="Proteomes" id="UP000026915"/>
    </source>
</evidence>
<dbReference type="PANTHER" id="PTHR35317">
    <property type="entry name" value="OS04G0629600 PROTEIN"/>
    <property type="match status" value="1"/>
</dbReference>
<gene>
    <name evidence="2" type="ORF">TCM_038934</name>
</gene>
<organism evidence="2 3">
    <name type="scientific">Theobroma cacao</name>
    <name type="common">Cacao</name>
    <name type="synonym">Cocoa</name>
    <dbReference type="NCBI Taxonomy" id="3641"/>
    <lineage>
        <taxon>Eukaryota</taxon>
        <taxon>Viridiplantae</taxon>
        <taxon>Streptophyta</taxon>
        <taxon>Embryophyta</taxon>
        <taxon>Tracheophyta</taxon>
        <taxon>Spermatophyta</taxon>
        <taxon>Magnoliopsida</taxon>
        <taxon>eudicotyledons</taxon>
        <taxon>Gunneridae</taxon>
        <taxon>Pentapetalae</taxon>
        <taxon>rosids</taxon>
        <taxon>malvids</taxon>
        <taxon>Malvales</taxon>
        <taxon>Malvaceae</taxon>
        <taxon>Byttnerioideae</taxon>
        <taxon>Theobroma</taxon>
    </lineage>
</organism>